<dbReference type="GO" id="GO:0005886">
    <property type="term" value="C:plasma membrane"/>
    <property type="evidence" value="ECO:0007669"/>
    <property type="project" value="UniProtKB-SubCell"/>
</dbReference>
<evidence type="ECO:0000256" key="6">
    <source>
        <dbReference type="ARBA" id="ARBA00022989"/>
    </source>
</evidence>
<dbReference type="AlphaFoldDB" id="A0A0G1PFH8"/>
<feature type="transmembrane region" description="Helical" evidence="8">
    <location>
        <begin position="234"/>
        <end position="266"/>
    </location>
</feature>
<gene>
    <name evidence="9" type="ORF">UX44_C0005G0022</name>
</gene>
<dbReference type="Proteomes" id="UP000034732">
    <property type="component" value="Unassembled WGS sequence"/>
</dbReference>
<feature type="transmembrane region" description="Helical" evidence="8">
    <location>
        <begin position="131"/>
        <end position="155"/>
    </location>
</feature>
<proteinExistence type="inferred from homology"/>
<comment type="similarity">
    <text evidence="2">Belongs to the autoinducer-2 exporter (AI-2E) (TC 2.A.86) family.</text>
</comment>
<keyword evidence="7 8" id="KW-0472">Membrane</keyword>
<feature type="transmembrane region" description="Helical" evidence="8">
    <location>
        <begin position="65"/>
        <end position="87"/>
    </location>
</feature>
<accession>A0A0G1PFH8</accession>
<dbReference type="InterPro" id="IPR002549">
    <property type="entry name" value="AI-2E-like"/>
</dbReference>
<evidence type="ECO:0000256" key="2">
    <source>
        <dbReference type="ARBA" id="ARBA00009773"/>
    </source>
</evidence>
<keyword evidence="5 8" id="KW-0812">Transmembrane</keyword>
<feature type="transmembrane region" description="Helical" evidence="8">
    <location>
        <begin position="197"/>
        <end position="214"/>
    </location>
</feature>
<comment type="caution">
    <text evidence="9">The sequence shown here is derived from an EMBL/GenBank/DDBJ whole genome shotgun (WGS) entry which is preliminary data.</text>
</comment>
<sequence>MNRDIVVSIKTVIFTLALFLGVYVVYRLGPILALILISIILVMALEPAVDFFMKMTIMNRPVPRGIAVTVTFLLFLAAVVFIFTSVAPPVIVQARNLIKSLSTGFAQFPFSQKLISFSDLLPNITDVSGNVINITLSFFSNIFTVLSVLVITLYMSMDWMNIKSRFVSFFPASAKSDAEDILYEVEVNIGHWVKGQLLLMFVIGIFSFLGFVILDVDYPLALALFAGLLEIVPVLGPIVAGVLAAVVGFTVSPIKGLAVIGFSILLQQLENNFLVPKIMQKVSGFSPLVIMIALLVGSNFFGVIGALVAVPVTMILAIILKYVLQRSF</sequence>
<evidence type="ECO:0000313" key="9">
    <source>
        <dbReference type="EMBL" id="KKU31544.1"/>
    </source>
</evidence>
<evidence type="ECO:0000256" key="8">
    <source>
        <dbReference type="SAM" id="Phobius"/>
    </source>
</evidence>
<evidence type="ECO:0008006" key="11">
    <source>
        <dbReference type="Google" id="ProtNLM"/>
    </source>
</evidence>
<evidence type="ECO:0000256" key="7">
    <source>
        <dbReference type="ARBA" id="ARBA00023136"/>
    </source>
</evidence>
<feature type="transmembrane region" description="Helical" evidence="8">
    <location>
        <begin position="303"/>
        <end position="324"/>
    </location>
</feature>
<reference evidence="9 10" key="1">
    <citation type="journal article" date="2015" name="Nature">
        <title>rRNA introns, odd ribosomes, and small enigmatic genomes across a large radiation of phyla.</title>
        <authorList>
            <person name="Brown C.T."/>
            <person name="Hug L.A."/>
            <person name="Thomas B.C."/>
            <person name="Sharon I."/>
            <person name="Castelle C.J."/>
            <person name="Singh A."/>
            <person name="Wilkins M.J."/>
            <person name="Williams K.H."/>
            <person name="Banfield J.F."/>
        </authorList>
    </citation>
    <scope>NUCLEOTIDE SEQUENCE [LARGE SCALE GENOMIC DNA]</scope>
</reference>
<dbReference type="PANTHER" id="PTHR21716">
    <property type="entry name" value="TRANSMEMBRANE PROTEIN"/>
    <property type="match status" value="1"/>
</dbReference>
<keyword evidence="4" id="KW-1003">Cell membrane</keyword>
<dbReference type="Pfam" id="PF01594">
    <property type="entry name" value="AI-2E_transport"/>
    <property type="match status" value="1"/>
</dbReference>
<feature type="transmembrane region" description="Helical" evidence="8">
    <location>
        <begin position="32"/>
        <end position="53"/>
    </location>
</feature>
<comment type="subcellular location">
    <subcellularLocation>
        <location evidence="1">Cell membrane</location>
        <topology evidence="1">Multi-pass membrane protein</topology>
    </subcellularLocation>
</comment>
<protein>
    <recommendedName>
        <fullName evidence="11">Permease</fullName>
    </recommendedName>
</protein>
<evidence type="ECO:0000256" key="4">
    <source>
        <dbReference type="ARBA" id="ARBA00022475"/>
    </source>
</evidence>
<keyword evidence="3" id="KW-0813">Transport</keyword>
<feature type="transmembrane region" description="Helical" evidence="8">
    <location>
        <begin position="7"/>
        <end position="26"/>
    </location>
</feature>
<dbReference type="EMBL" id="LCMF01000005">
    <property type="protein sequence ID" value="KKU31544.1"/>
    <property type="molecule type" value="Genomic_DNA"/>
</dbReference>
<evidence type="ECO:0000256" key="1">
    <source>
        <dbReference type="ARBA" id="ARBA00004651"/>
    </source>
</evidence>
<evidence type="ECO:0000256" key="5">
    <source>
        <dbReference type="ARBA" id="ARBA00022692"/>
    </source>
</evidence>
<dbReference type="PANTHER" id="PTHR21716:SF53">
    <property type="entry name" value="PERMEASE PERM-RELATED"/>
    <property type="match status" value="1"/>
</dbReference>
<organism evidence="9 10">
    <name type="scientific">candidate division WWE3 bacterium GW2011_GWA1_46_21</name>
    <dbReference type="NCBI Taxonomy" id="1619107"/>
    <lineage>
        <taxon>Bacteria</taxon>
        <taxon>Katanobacteria</taxon>
    </lineage>
</organism>
<keyword evidence="6 8" id="KW-1133">Transmembrane helix</keyword>
<evidence type="ECO:0000313" key="10">
    <source>
        <dbReference type="Proteomes" id="UP000034732"/>
    </source>
</evidence>
<evidence type="ECO:0000256" key="3">
    <source>
        <dbReference type="ARBA" id="ARBA00022448"/>
    </source>
</evidence>
<dbReference type="GO" id="GO:0055085">
    <property type="term" value="P:transmembrane transport"/>
    <property type="evidence" value="ECO:0007669"/>
    <property type="project" value="TreeGrafter"/>
</dbReference>
<name>A0A0G1PFH8_UNCKA</name>